<dbReference type="Proteomes" id="UP000683579">
    <property type="component" value="Chromosome"/>
</dbReference>
<dbReference type="EMBL" id="CP077262">
    <property type="protein sequence ID" value="QXA42849.1"/>
    <property type="molecule type" value="Genomic_DNA"/>
</dbReference>
<evidence type="ECO:0000313" key="1">
    <source>
        <dbReference type="EMBL" id="QXA42849.1"/>
    </source>
</evidence>
<organism evidence="1 2">
    <name type="scientific">Citrobacter pasteurii</name>
    <dbReference type="NCBI Taxonomy" id="1563222"/>
    <lineage>
        <taxon>Bacteria</taxon>
        <taxon>Pseudomonadati</taxon>
        <taxon>Pseudomonadota</taxon>
        <taxon>Gammaproteobacteria</taxon>
        <taxon>Enterobacterales</taxon>
        <taxon>Enterobacteriaceae</taxon>
        <taxon>Citrobacter</taxon>
    </lineage>
</organism>
<evidence type="ECO:0000313" key="2">
    <source>
        <dbReference type="Proteomes" id="UP000683579"/>
    </source>
</evidence>
<accession>A0ABX8K163</accession>
<sequence length="245" mass="27873">MGKEFGFFVKVFSKEEYRNDFLKGKIFMNTIKFFKEFEDAHDGNVGDKHEAVGGWFQPKGMRIVIKPEGAEPIIITEEDLGGPIIMRMNRHDAINVFCITLLHSHGVGIDEPVDEETIEKLQGYFTVPDDLANLGEYAVVIPKIPPFLDKIRNAAGALITDKQALSFRAEKVNYYDKNSSLSLTNPDDAVFYKQSDYEHQSEFRFCLDRGRDVAEPFILEVGDLEGIALPCLTNEINSFIKFEKY</sequence>
<name>A0ABX8K163_9ENTR</name>
<protein>
    <submittedName>
        <fullName evidence="1">Uncharacterized protein</fullName>
    </submittedName>
</protein>
<dbReference type="RefSeq" id="WP_040230854.1">
    <property type="nucleotide sequence ID" value="NZ_CDHL01000019.1"/>
</dbReference>
<proteinExistence type="predicted"/>
<gene>
    <name evidence="1" type="ORF">I6L54_12605</name>
</gene>
<keyword evidence="2" id="KW-1185">Reference proteome</keyword>
<reference evidence="1 2" key="1">
    <citation type="submission" date="2021-06" db="EMBL/GenBank/DDBJ databases">
        <title>FDA dAtabase for Regulatory Grade micrObial Sequences (FDA-ARGOS): Supporting development and validation of Infectious Disease Dx tests.</title>
        <authorList>
            <person name="Sproer C."/>
            <person name="Gronow S."/>
            <person name="Severitt S."/>
            <person name="Schroder I."/>
            <person name="Tallon L."/>
            <person name="Sadzewicz L."/>
            <person name="Zhao X."/>
            <person name="Boylan J."/>
            <person name="Ott S."/>
            <person name="Bowen H."/>
            <person name="Vavikolanu K."/>
            <person name="Mehta A."/>
            <person name="Aluvathingal J."/>
            <person name="Nadendla S."/>
            <person name="Lowell S."/>
            <person name="Myers T."/>
            <person name="Yan Y."/>
        </authorList>
    </citation>
    <scope>NUCLEOTIDE SEQUENCE [LARGE SCALE GENOMIC DNA]</scope>
    <source>
        <strain evidence="1 2">FDAARGOS 1424</strain>
    </source>
</reference>